<protein>
    <recommendedName>
        <fullName evidence="6">ABC-2 type transporter transmembrane domain-containing protein</fullName>
    </recommendedName>
</protein>
<evidence type="ECO:0000256" key="5">
    <source>
        <dbReference type="SAM" id="Phobius"/>
    </source>
</evidence>
<comment type="subcellular location">
    <subcellularLocation>
        <location evidence="1">Membrane</location>
        <topology evidence="1">Multi-pass membrane protein</topology>
    </subcellularLocation>
</comment>
<dbReference type="InterPro" id="IPR013525">
    <property type="entry name" value="ABC2_TM"/>
</dbReference>
<dbReference type="PANTHER" id="PTHR43077:SF5">
    <property type="entry name" value="PHAGE INFECTION PROTEIN"/>
    <property type="match status" value="1"/>
</dbReference>
<dbReference type="InterPro" id="IPR051328">
    <property type="entry name" value="T7SS_ABC-Transporter"/>
</dbReference>
<dbReference type="NCBIfam" id="TIGR03057">
    <property type="entry name" value="xxxLxxG_by_4"/>
    <property type="match status" value="4"/>
</dbReference>
<evidence type="ECO:0000256" key="2">
    <source>
        <dbReference type="ARBA" id="ARBA00022692"/>
    </source>
</evidence>
<feature type="transmembrane region" description="Helical" evidence="5">
    <location>
        <begin position="1246"/>
        <end position="1263"/>
    </location>
</feature>
<feature type="transmembrane region" description="Helical" evidence="5">
    <location>
        <begin position="1187"/>
        <end position="1206"/>
    </location>
</feature>
<dbReference type="Gene3D" id="3.40.1710.10">
    <property type="entry name" value="abc type-2 transporter like domain"/>
    <property type="match status" value="1"/>
</dbReference>
<evidence type="ECO:0000259" key="6">
    <source>
        <dbReference type="Pfam" id="PF12698"/>
    </source>
</evidence>
<evidence type="ECO:0000313" key="8">
    <source>
        <dbReference type="Proteomes" id="UP001208567"/>
    </source>
</evidence>
<feature type="transmembrane region" description="Helical" evidence="5">
    <location>
        <begin position="1128"/>
        <end position="1151"/>
    </location>
</feature>
<feature type="domain" description="ABC-2 type transporter transmembrane" evidence="6">
    <location>
        <begin position="945"/>
        <end position="1262"/>
    </location>
</feature>
<evidence type="ECO:0000256" key="3">
    <source>
        <dbReference type="ARBA" id="ARBA00022989"/>
    </source>
</evidence>
<dbReference type="NCBIfam" id="TIGR03062">
    <property type="entry name" value="pip_yhgE_Cterm"/>
    <property type="match status" value="1"/>
</dbReference>
<keyword evidence="3 5" id="KW-1133">Transmembrane helix</keyword>
<evidence type="ECO:0000256" key="1">
    <source>
        <dbReference type="ARBA" id="ARBA00004141"/>
    </source>
</evidence>
<dbReference type="RefSeq" id="WP_264849765.1">
    <property type="nucleotide sequence ID" value="NZ_BRXR01000001.1"/>
</dbReference>
<proteinExistence type="predicted"/>
<feature type="transmembrane region" description="Helical" evidence="5">
    <location>
        <begin position="1157"/>
        <end position="1180"/>
    </location>
</feature>
<feature type="transmembrane region" description="Helical" evidence="5">
    <location>
        <begin position="1088"/>
        <end position="1108"/>
    </location>
</feature>
<dbReference type="NCBIfam" id="TIGR03061">
    <property type="entry name" value="pip_yhgE_Nterm"/>
    <property type="match status" value="1"/>
</dbReference>
<gene>
    <name evidence="7" type="ORF">bsdE14_19110</name>
</gene>
<dbReference type="Pfam" id="PF12698">
    <property type="entry name" value="ABC2_membrane_3"/>
    <property type="match status" value="2"/>
</dbReference>
<keyword evidence="2 5" id="KW-0812">Transmembrane</keyword>
<evidence type="ECO:0000313" key="7">
    <source>
        <dbReference type="EMBL" id="GLC30501.1"/>
    </source>
</evidence>
<dbReference type="InterPro" id="IPR017500">
    <property type="entry name" value="Phage_infect_YhgE_N"/>
</dbReference>
<keyword evidence="4 5" id="KW-0472">Membrane</keyword>
<dbReference type="InterPro" id="IPR017501">
    <property type="entry name" value="Phage_infect_YhgE_C"/>
</dbReference>
<dbReference type="Proteomes" id="UP001208567">
    <property type="component" value="Unassembled WGS sequence"/>
</dbReference>
<dbReference type="EMBL" id="BRXR01000001">
    <property type="protein sequence ID" value="GLC30501.1"/>
    <property type="molecule type" value="Genomic_DNA"/>
</dbReference>
<reference evidence="7 8" key="1">
    <citation type="journal article" date="2024" name="Int. J. Syst. Evol. Microbiol.">
        <title>Clostridium omnivorum sp. nov., isolated from anoxic soil under the treatment of reductive soil disinfestation.</title>
        <authorList>
            <person name="Ueki A."/>
            <person name="Tonouchi A."/>
            <person name="Kaku N."/>
            <person name="Honma S."/>
            <person name="Ueki K."/>
        </authorList>
    </citation>
    <scope>NUCLEOTIDE SEQUENCE [LARGE SCALE GENOMIC DNA]</scope>
    <source>
        <strain evidence="7 8">E14</strain>
    </source>
</reference>
<accession>A0ABQ5N5U5</accession>
<feature type="domain" description="ABC-2 type transporter transmembrane" evidence="6">
    <location>
        <begin position="27"/>
        <end position="171"/>
    </location>
</feature>
<evidence type="ECO:0000256" key="4">
    <source>
        <dbReference type="ARBA" id="ARBA00023136"/>
    </source>
</evidence>
<comment type="caution">
    <text evidence="7">The sequence shown here is derived from an EMBL/GenBank/DDBJ whole genome shotgun (WGS) entry which is preliminary data.</text>
</comment>
<organism evidence="7 8">
    <name type="scientific">Clostridium omnivorum</name>
    <dbReference type="NCBI Taxonomy" id="1604902"/>
    <lineage>
        <taxon>Bacteria</taxon>
        <taxon>Bacillati</taxon>
        <taxon>Bacillota</taxon>
        <taxon>Clostridia</taxon>
        <taxon>Eubacteriales</taxon>
        <taxon>Clostridiaceae</taxon>
        <taxon>Clostridium</taxon>
    </lineage>
</organism>
<keyword evidence="8" id="KW-1185">Reference proteome</keyword>
<dbReference type="PANTHER" id="PTHR43077">
    <property type="entry name" value="TRANSPORT PERMEASE YVFS-RELATED"/>
    <property type="match status" value="1"/>
</dbReference>
<dbReference type="InterPro" id="IPR023908">
    <property type="entry name" value="xxxLxxG_rpt"/>
</dbReference>
<feature type="transmembrane region" description="Helical" evidence="5">
    <location>
        <begin position="20"/>
        <end position="43"/>
    </location>
</feature>
<sequence>MNFIKIAWRDIVSIFKNRFIRVSVTAIIIVPLLYSLLYLYAFWDPYSKLQDVPVAIVNLDKGSVKDGTDVNYGNDLVKNLKDNDKMGWKFVSKEDAEEGVKEKDYYAMFIIPEDFSTKVVSAKDGKPEEPNITYTANEKKNFLAAQINGKVLTELKAEITKNITKEYTKVTFDNLYELKDGMQKAADGSKELKDGIVTAKDGSSQINDGVGTLKTKVDDGIALANSHPELKSLVDASNAVKTRKVLQDGLALKDIDTSMLDMVNETNVGLATKSASDVSGLMNSQGVKTIMNIPSLQVVLSQMDFTKSGNVDALKERVNNVESLLSDVAVLQSAVSKIDQNKLNAMLAPLATPEMQSVLKDPVKLNAMVTNANNLIGTANNLNTVVSKVDSDKLKALVAPLASPQMQAILSDPAKLDGMVTNASQLIDLANNVNGLLTKVDGTKLTNMVSPFMTPQMQAVINDPTQLNALVNNTNNLITTASVLNDTLKQVDGTKLNAMLQPLFTPQMQAILNDDTKLTGMLANAQALIKTAGDLNTILNGVDGNSLNTALTTLSPVLSDSTKLTSLTNMAKTASAVGSDAATIQGMQYVLSNASKMNDLLTTSTAMSNKVNISDADKTTLANVPDAQLTALNTNKQALINVIASEAAKGNIDPTTAQSLTLAVTIGSDISPAVKDLVTVQGKLADPSIAQIQTVLSGMDANKVTAMNSLLTGVKDNAQVLGALPTVLTTTNANSLLALQPITQNYTTIKNTLSSNLPLLQAISPTLTVDNVKNVKPLLGLAPQFDTMKTQLNGGVGLLNTVKPSLTADNISNAAPLLSLVPKYDYLKGQLNGNIGLLNTVKPSLTTDNVANVLPLMSLTSNFDGMKKDLGSNIGLLNTIKPSLTTDNVANLMPLLSVTSKFDSIKSDIAKNESNLALLNDLMQKANDPSVKAILPQIQTLQQDLQAAKPLLTQLSSQDYMNKIAGSPALVTQLTSMQKDLKNSSDVMTIAQNALSDGNIKMANDLIASIPVLTDGVNKLYDGTNKLNDGMTKLADGSKELNDKLTEGSDKLNKNLVNDSDTMSTFISEPLKMDEKPMFPVKNYGTGFAPYFIPLSLWIGALMMFFVITEKVDEDIKASSASIVLGKYLSYSYIGIIQAVLASAVVIALGLRPANVPLYFLFNIFMSFVFIAIIQCLVFLLGMAGRLLSIILLIFQLTSCAGTFPLEVVPPLFKVLNPFMPFTYCVSALREVISGMNGHAVFMKDVSVLAAFMIVFLAISVLMKGHADKVQEKIKEKAISMAS</sequence>
<name>A0ABQ5N5U5_9CLOT</name>